<protein>
    <recommendedName>
        <fullName evidence="2">VapB-type antitoxin</fullName>
    </recommendedName>
</protein>
<organism evidence="1">
    <name type="scientific">uncultured crenarchaeote</name>
    <dbReference type="NCBI Taxonomy" id="29281"/>
    <lineage>
        <taxon>Archaea</taxon>
        <taxon>Thermoproteota</taxon>
        <taxon>environmental samples</taxon>
    </lineage>
</organism>
<dbReference type="EMBL" id="AP011903">
    <property type="protein sequence ID" value="BAL60294.1"/>
    <property type="molecule type" value="Genomic_DNA"/>
</dbReference>
<proteinExistence type="predicted"/>
<dbReference type="AlphaFoldDB" id="H5SVV8"/>
<gene>
    <name evidence="1" type="ORF">HGMM_F45C05C09</name>
</gene>
<evidence type="ECO:0000313" key="1">
    <source>
        <dbReference type="EMBL" id="BAL60294.1"/>
    </source>
</evidence>
<reference evidence="1" key="2">
    <citation type="journal article" date="2012" name="PLoS ONE">
        <title>A Deeply Branching Thermophilic Bacterium with an Ancient Acetyl-CoA Pathway Dominates a Subsurface Ecosystem.</title>
        <authorList>
            <person name="Takami H."/>
            <person name="Noguchi H."/>
            <person name="Takaki Y."/>
            <person name="Uchiyama I."/>
            <person name="Toyoda A."/>
            <person name="Nishi S."/>
            <person name="Chee G.-J."/>
            <person name="Arai W."/>
            <person name="Nunoura T."/>
            <person name="Itoh T."/>
            <person name="Hattori M."/>
            <person name="Takai K."/>
        </authorList>
    </citation>
    <scope>NUCLEOTIDE SEQUENCE</scope>
</reference>
<reference evidence="1" key="1">
    <citation type="journal article" date="2005" name="Environ. Microbiol.">
        <title>Genetic and functional properties of uncultivated thermophilic crenarchaeotes from a subsurface gold mine as revealed by analysis of genome fragments.</title>
        <authorList>
            <person name="Nunoura T."/>
            <person name="Hirayama H."/>
            <person name="Takami H."/>
            <person name="Oida H."/>
            <person name="Nishi S."/>
            <person name="Shimamura S."/>
            <person name="Suzuki Y."/>
            <person name="Inagaki F."/>
            <person name="Takai K."/>
            <person name="Nealson K.H."/>
            <person name="Horikoshi K."/>
        </authorList>
    </citation>
    <scope>NUCLEOTIDE SEQUENCE</scope>
</reference>
<name>H5SVV8_9CREN</name>
<sequence>MDAVVTFRVDKRLKARMDRLKHINWSEMLRRYVEEVVEKEERELSSRKRRRRDVSLLKRAAEEMDRLAKLSAGAEWIGEEEVRRWRRRRFSL</sequence>
<evidence type="ECO:0008006" key="2">
    <source>
        <dbReference type="Google" id="ProtNLM"/>
    </source>
</evidence>
<accession>H5SVV8</accession>